<keyword evidence="1" id="KW-1133">Transmembrane helix</keyword>
<protein>
    <recommendedName>
        <fullName evidence="4">DUF2065 domain-containing protein</fullName>
    </recommendedName>
</protein>
<feature type="transmembrane region" description="Helical" evidence="1">
    <location>
        <begin position="42"/>
        <end position="59"/>
    </location>
</feature>
<name>D7A7E9_ANCN5</name>
<sequence>MYDLIVALGLVLVIEGLMLAAVPGAVRRATEAIAQTPDTPLRLAGLIGAIVGLVIVWLVRG</sequence>
<keyword evidence="1" id="KW-0812">Transmembrane</keyword>
<evidence type="ECO:0000313" key="2">
    <source>
        <dbReference type="EMBL" id="ADH90380.1"/>
    </source>
</evidence>
<dbReference type="OrthoDB" id="9815199at2"/>
<keyword evidence="1" id="KW-0472">Membrane</keyword>
<dbReference type="PANTHER" id="PTHR38602:SF1">
    <property type="entry name" value="INNER MEMBRANE PROTEIN"/>
    <property type="match status" value="1"/>
</dbReference>
<dbReference type="EMBL" id="CP002026">
    <property type="protein sequence ID" value="ADH90380.1"/>
    <property type="molecule type" value="Genomic_DNA"/>
</dbReference>
<dbReference type="PANTHER" id="PTHR38602">
    <property type="entry name" value="INNER MEMBRANE PROTEIN-RELATED"/>
    <property type="match status" value="1"/>
</dbReference>
<dbReference type="Proteomes" id="UP000006633">
    <property type="component" value="Chromosome"/>
</dbReference>
<dbReference type="InterPro" id="IPR019201">
    <property type="entry name" value="DUF2065"/>
</dbReference>
<dbReference type="Pfam" id="PF09838">
    <property type="entry name" value="DUF2065"/>
    <property type="match status" value="1"/>
</dbReference>
<dbReference type="STRING" id="639283.Snov_3105"/>
<dbReference type="eggNOG" id="COG3242">
    <property type="taxonomic scope" value="Bacteria"/>
</dbReference>
<dbReference type="AlphaFoldDB" id="D7A7E9"/>
<gene>
    <name evidence="2" type="ordered locus">Snov_3105</name>
</gene>
<evidence type="ECO:0000313" key="3">
    <source>
        <dbReference type="Proteomes" id="UP000006633"/>
    </source>
</evidence>
<keyword evidence="3" id="KW-1185">Reference proteome</keyword>
<evidence type="ECO:0000256" key="1">
    <source>
        <dbReference type="SAM" id="Phobius"/>
    </source>
</evidence>
<dbReference type="RefSeq" id="WP_013167883.1">
    <property type="nucleotide sequence ID" value="NC_014217.1"/>
</dbReference>
<dbReference type="KEGG" id="sno:Snov_3105"/>
<accession>D7A7E9</accession>
<organism evidence="2 3">
    <name type="scientific">Ancylobacter novellus (strain ATCC 8093 / DSM 506 / JCM 20403 / CCM 1077 / IAM 12100 / NBRC 12443 / NCIMB 10456)</name>
    <name type="common">Starkeya novella</name>
    <dbReference type="NCBI Taxonomy" id="639283"/>
    <lineage>
        <taxon>Bacteria</taxon>
        <taxon>Pseudomonadati</taxon>
        <taxon>Pseudomonadota</taxon>
        <taxon>Alphaproteobacteria</taxon>
        <taxon>Hyphomicrobiales</taxon>
        <taxon>Xanthobacteraceae</taxon>
        <taxon>Ancylobacter</taxon>
    </lineage>
</organism>
<evidence type="ECO:0008006" key="4">
    <source>
        <dbReference type="Google" id="ProtNLM"/>
    </source>
</evidence>
<reference evidence="2 3" key="1">
    <citation type="journal article" date="2012" name="Stand. Genomic Sci.">
        <title>Complete genome sequence of the facultatively chemolithoautotrophic and methylotrophic alpha Proteobacterium Starkeya novella type strain (ATCC 8093(T)).</title>
        <authorList>
            <person name="Kappler U."/>
            <person name="Davenport K."/>
            <person name="Beatson S."/>
            <person name="Lucas S."/>
            <person name="Lapidus A."/>
            <person name="Copeland A."/>
            <person name="Berry K.W."/>
            <person name="Glavina Del Rio T."/>
            <person name="Hammon N."/>
            <person name="Dalin E."/>
            <person name="Tice H."/>
            <person name="Pitluck S."/>
            <person name="Richardson P."/>
            <person name="Bruce D."/>
            <person name="Goodwin L.A."/>
            <person name="Han C."/>
            <person name="Tapia R."/>
            <person name="Detter J.C."/>
            <person name="Chang Y.J."/>
            <person name="Jeffries C.D."/>
            <person name="Land M."/>
            <person name="Hauser L."/>
            <person name="Kyrpides N.C."/>
            <person name="Goker M."/>
            <person name="Ivanova N."/>
            <person name="Klenk H.P."/>
            <person name="Woyke T."/>
        </authorList>
    </citation>
    <scope>NUCLEOTIDE SEQUENCE [LARGE SCALE GENOMIC DNA]</scope>
    <source>
        <strain evidence="3">ATCC 8093 / DSM 506 / JCM 20403 / CCM 1077 / IAM 12100 / NBRC 12443 / NCIMB 10456</strain>
    </source>
</reference>
<dbReference type="HOGENOM" id="CLU_179416_2_1_5"/>
<proteinExistence type="predicted"/>